<dbReference type="STRING" id="187304.B0E33_27810"/>
<dbReference type="AlphaFoldDB" id="A0A0M6XYF8"/>
<dbReference type="Proteomes" id="UP000048926">
    <property type="component" value="Unassembled WGS sequence"/>
</dbReference>
<dbReference type="Gene3D" id="3.30.70.1520">
    <property type="entry name" value="Heterotetrameric sarcosine oxidase"/>
    <property type="match status" value="1"/>
</dbReference>
<reference evidence="2" key="1">
    <citation type="submission" date="2015-07" db="EMBL/GenBank/DDBJ databases">
        <authorList>
            <person name="Rodrigo-Torres Lidia"/>
            <person name="Arahal R.David."/>
        </authorList>
    </citation>
    <scope>NUCLEOTIDE SEQUENCE [LARGE SCALE GENOMIC DNA]</scope>
    <source>
        <strain evidence="2">CECT 4801</strain>
    </source>
</reference>
<dbReference type="EMBL" id="CXST01000001">
    <property type="protein sequence ID" value="CTQ42036.1"/>
    <property type="molecule type" value="Genomic_DNA"/>
</dbReference>
<sequence length="191" mass="20628">MSELLANDLITPDAGETPLLSLPSVSILKAAPMTRLSLRCREAAQKEAGTAFGASLPLSPLSNSTSAKRAALWMGPDEWTLLAPEEDLRAVFDGIEEKLSTHPHALVDISDRSEAIIVSGDKAAWLLNTGVFIDFSLEVFPVGTVTRTLFHKSPVMIWRTGADTFVVEAWVSFMDYVAGLLVQSAKELEAA</sequence>
<dbReference type="RefSeq" id="WP_055653962.1">
    <property type="nucleotide sequence ID" value="NZ_CXST01000001.1"/>
</dbReference>
<dbReference type="Pfam" id="PF04268">
    <property type="entry name" value="SoxG"/>
    <property type="match status" value="1"/>
</dbReference>
<protein>
    <submittedName>
        <fullName evidence="1">Sarcosine oxidase, gamma subunit family</fullName>
    </submittedName>
</protein>
<name>A0A0M6XYF8_9HYPH</name>
<keyword evidence="2" id="KW-1185">Reference proteome</keyword>
<evidence type="ECO:0000313" key="1">
    <source>
        <dbReference type="EMBL" id="CTQ42036.1"/>
    </source>
</evidence>
<dbReference type="InterPro" id="IPR007375">
    <property type="entry name" value="SoxG"/>
</dbReference>
<dbReference type="SUPFAM" id="SSF103025">
    <property type="entry name" value="Folate-binding domain"/>
    <property type="match status" value="1"/>
</dbReference>
<dbReference type="InterPro" id="IPR027266">
    <property type="entry name" value="TrmE/GcvT-like"/>
</dbReference>
<dbReference type="Gene3D" id="3.30.1360.120">
    <property type="entry name" value="Probable tRNA modification gtpase trme, domain 1"/>
    <property type="match status" value="1"/>
</dbReference>
<dbReference type="OrthoDB" id="9814782at2"/>
<evidence type="ECO:0000313" key="2">
    <source>
        <dbReference type="Proteomes" id="UP000048926"/>
    </source>
</evidence>
<organism evidence="1 2">
    <name type="scientific">Roseibium aggregatum</name>
    <dbReference type="NCBI Taxonomy" id="187304"/>
    <lineage>
        <taxon>Bacteria</taxon>
        <taxon>Pseudomonadati</taxon>
        <taxon>Pseudomonadota</taxon>
        <taxon>Alphaproteobacteria</taxon>
        <taxon>Hyphomicrobiales</taxon>
        <taxon>Stappiaceae</taxon>
        <taxon>Roseibium</taxon>
    </lineage>
</organism>
<gene>
    <name evidence="1" type="ORF">LAL4801_00456</name>
</gene>
<accession>A0A0M6XYF8</accession>
<proteinExistence type="predicted"/>